<reference evidence="2" key="2">
    <citation type="submission" date="2015-01" db="EMBL/GenBank/DDBJ databases">
        <title>Evolutionary Origins and Diversification of the Mycorrhizal Mutualists.</title>
        <authorList>
            <consortium name="DOE Joint Genome Institute"/>
            <consortium name="Mycorrhizal Genomics Consortium"/>
            <person name="Kohler A."/>
            <person name="Kuo A."/>
            <person name="Nagy L.G."/>
            <person name="Floudas D."/>
            <person name="Copeland A."/>
            <person name="Barry K.W."/>
            <person name="Cichocki N."/>
            <person name="Veneault-Fourrey C."/>
            <person name="LaButti K."/>
            <person name="Lindquist E.A."/>
            <person name="Lipzen A."/>
            <person name="Lundell T."/>
            <person name="Morin E."/>
            <person name="Murat C."/>
            <person name="Riley R."/>
            <person name="Ohm R."/>
            <person name="Sun H."/>
            <person name="Tunlid A."/>
            <person name="Henrissat B."/>
            <person name="Grigoriev I.V."/>
            <person name="Hibbett D.S."/>
            <person name="Martin F."/>
        </authorList>
    </citation>
    <scope>NUCLEOTIDE SEQUENCE [LARGE SCALE GENOMIC DNA]</scope>
    <source>
        <strain evidence="2">Ve08.2h10</strain>
    </source>
</reference>
<organism evidence="1 2">
    <name type="scientific">Paxillus rubicundulus Ve08.2h10</name>
    <dbReference type="NCBI Taxonomy" id="930991"/>
    <lineage>
        <taxon>Eukaryota</taxon>
        <taxon>Fungi</taxon>
        <taxon>Dikarya</taxon>
        <taxon>Basidiomycota</taxon>
        <taxon>Agaricomycotina</taxon>
        <taxon>Agaricomycetes</taxon>
        <taxon>Agaricomycetidae</taxon>
        <taxon>Boletales</taxon>
        <taxon>Paxilineae</taxon>
        <taxon>Paxillaceae</taxon>
        <taxon>Paxillus</taxon>
    </lineage>
</organism>
<reference evidence="1 2" key="1">
    <citation type="submission" date="2014-04" db="EMBL/GenBank/DDBJ databases">
        <authorList>
            <consortium name="DOE Joint Genome Institute"/>
            <person name="Kuo A."/>
            <person name="Kohler A."/>
            <person name="Jargeat P."/>
            <person name="Nagy L.G."/>
            <person name="Floudas D."/>
            <person name="Copeland A."/>
            <person name="Barry K.W."/>
            <person name="Cichocki N."/>
            <person name="Veneault-Fourrey C."/>
            <person name="LaButti K."/>
            <person name="Lindquist E.A."/>
            <person name="Lipzen A."/>
            <person name="Lundell T."/>
            <person name="Morin E."/>
            <person name="Murat C."/>
            <person name="Sun H."/>
            <person name="Tunlid A."/>
            <person name="Henrissat B."/>
            <person name="Grigoriev I.V."/>
            <person name="Hibbett D.S."/>
            <person name="Martin F."/>
            <person name="Nordberg H.P."/>
            <person name="Cantor M.N."/>
            <person name="Hua S.X."/>
        </authorList>
    </citation>
    <scope>NUCLEOTIDE SEQUENCE [LARGE SCALE GENOMIC DNA]</scope>
    <source>
        <strain evidence="1 2">Ve08.2h10</strain>
    </source>
</reference>
<keyword evidence="2" id="KW-1185">Reference proteome</keyword>
<evidence type="ECO:0000313" key="1">
    <source>
        <dbReference type="EMBL" id="KIK76102.1"/>
    </source>
</evidence>
<gene>
    <name evidence="1" type="ORF">PAXRUDRAFT_170901</name>
</gene>
<evidence type="ECO:0000313" key="2">
    <source>
        <dbReference type="Proteomes" id="UP000054538"/>
    </source>
</evidence>
<feature type="non-terminal residue" evidence="1">
    <location>
        <position position="1"/>
    </location>
</feature>
<sequence>SPQMWQDFLISIEAGEVATTCSDTFAVTHKRAALQVFGEDMVVKSQGWKPGDIISWHGMDILVDSLANPPMLLTKWILWELYELNFCYELYALDCIMATELWVSSFTERCALLHSIFPGDSSSLMWDDCLLKQDSNLGLCVSPCSHIFQERWLARPDNFTMHTEGLSWARKMYIQWWSKCGQAWQ</sequence>
<dbReference type="OrthoDB" id="2634326at2759"/>
<protein>
    <submittedName>
        <fullName evidence="1">Uncharacterized protein</fullName>
    </submittedName>
</protein>
<dbReference type="EMBL" id="KN827672">
    <property type="protein sequence ID" value="KIK76102.1"/>
    <property type="molecule type" value="Genomic_DNA"/>
</dbReference>
<dbReference type="AlphaFoldDB" id="A0A0D0BY53"/>
<dbReference type="InParanoid" id="A0A0D0BY53"/>
<dbReference type="Proteomes" id="UP000054538">
    <property type="component" value="Unassembled WGS sequence"/>
</dbReference>
<name>A0A0D0BY53_9AGAM</name>
<dbReference type="HOGENOM" id="CLU_1464659_0_0_1"/>
<accession>A0A0D0BY53</accession>
<proteinExistence type="predicted"/>